<feature type="region of interest" description="Disordered" evidence="1">
    <location>
        <begin position="18"/>
        <end position="48"/>
    </location>
</feature>
<dbReference type="EMBL" id="CALNXI010000532">
    <property type="protein sequence ID" value="CAH3028757.1"/>
    <property type="molecule type" value="Genomic_DNA"/>
</dbReference>
<protein>
    <submittedName>
        <fullName evidence="2">Uncharacterized protein</fullName>
    </submittedName>
</protein>
<evidence type="ECO:0000256" key="1">
    <source>
        <dbReference type="SAM" id="MobiDB-lite"/>
    </source>
</evidence>
<reference evidence="2 3" key="1">
    <citation type="submission" date="2022-05" db="EMBL/GenBank/DDBJ databases">
        <authorList>
            <consortium name="Genoscope - CEA"/>
            <person name="William W."/>
        </authorList>
    </citation>
    <scope>NUCLEOTIDE SEQUENCE [LARGE SCALE GENOMIC DNA]</scope>
</reference>
<feature type="compositionally biased region" description="Acidic residues" evidence="1">
    <location>
        <begin position="39"/>
        <end position="48"/>
    </location>
</feature>
<dbReference type="InterPro" id="IPR011042">
    <property type="entry name" value="6-blade_b-propeller_TolB-like"/>
</dbReference>
<comment type="caution">
    <text evidence="2">The sequence shown here is derived from an EMBL/GenBank/DDBJ whole genome shotgun (WGS) entry which is preliminary data.</text>
</comment>
<feature type="region of interest" description="Disordered" evidence="1">
    <location>
        <begin position="1072"/>
        <end position="1105"/>
    </location>
</feature>
<dbReference type="Gene3D" id="2.120.10.30">
    <property type="entry name" value="TolB, C-terminal domain"/>
    <property type="match status" value="1"/>
</dbReference>
<accession>A0ABN8MJI9</accession>
<evidence type="ECO:0000313" key="2">
    <source>
        <dbReference type="EMBL" id="CAH3028757.1"/>
    </source>
</evidence>
<organism evidence="2 3">
    <name type="scientific">Porites evermanni</name>
    <dbReference type="NCBI Taxonomy" id="104178"/>
    <lineage>
        <taxon>Eukaryota</taxon>
        <taxon>Metazoa</taxon>
        <taxon>Cnidaria</taxon>
        <taxon>Anthozoa</taxon>
        <taxon>Hexacorallia</taxon>
        <taxon>Scleractinia</taxon>
        <taxon>Fungiina</taxon>
        <taxon>Poritidae</taxon>
        <taxon>Porites</taxon>
    </lineage>
</organism>
<keyword evidence="3" id="KW-1185">Reference proteome</keyword>
<gene>
    <name evidence="2" type="ORF">PEVE_00034833</name>
</gene>
<proteinExistence type="predicted"/>
<dbReference type="Proteomes" id="UP001159427">
    <property type="component" value="Unassembled WGS sequence"/>
</dbReference>
<name>A0ABN8MJI9_9CNID</name>
<feature type="compositionally biased region" description="Acidic residues" evidence="1">
    <location>
        <begin position="1073"/>
        <end position="1096"/>
    </location>
</feature>
<evidence type="ECO:0000313" key="3">
    <source>
        <dbReference type="Proteomes" id="UP001159427"/>
    </source>
</evidence>
<sequence>MSVENPAEVIKTQRLFSSRSCDSSNEENDSVDSICSGEGDSESDYDQNSDEEDCFCVASDTERCGLDDEIDSLDRDDLYAVHVGVETADPLCVKLNNLIKRGKIPKERILYRYLNDVVEIMYNPFHKYDPEVVEFFNTITYLGGKRTANFIRGPMNVGDGRHSHLNHEQDKKINLGGPSESLIQKSQAGYTPESGVIKPLSLGHIELLKNSEAKPLIKTANLLVIPCALANDGTALKPAIEFDARLKENVGLKFPVDLEYIKKNQKPSPEHLRDNIITEAIVSSLTSLDNFCSLPVAVDYSTQSGKTGQTMSSLFEEHIKTLQVCQACQERLPGRRHIISSNQINCTSFCHTCYDAKTVCPKCKVAGQVSYVPSLRACDACLGRNIVCTRRVVMVLCSDCETGNKNAFEILNEKLEKGVIDPYLEFLSILPDCPHVGKSMKAAFSNWWLKCKDEKINLGLIRTVRNRSDKATKDCFRKLIPKNDHVKNKDRQDPSSVLTLSAENLTDALKDIGYVCHTIVPELDKYSADNQRGMYPCPISIALPSYGWIAFLSFDAKNGSSTLFKARLHSPVDKITVLSKNLKVKQIHCSDGIIYLTSDKGPIRAIEFSEGTINMISKEKKRKDDLVNLARKLKVSPVGSVAEISSRLKKYFESVKNQYQGKSARSDEINFWDKEIQPSFEAMVCVASDLIYAAEVTNKSIVSMEVERDRVGLKGNNLQRIGISMINMETSECQLAVKLDDEPCVLTRFSTDVLFTNQKKSSIWQLSGNGKELRLFAGSDKEDGNIDGPIKECRFKQPVGICTEFDGVVYVCDAQTNSIKICTKLKECAHFLSAIGCLYEAFSVHHKGAQYHVKTGEEAIGLVRQCRRMLDENTYDIQETTGITRSLNGPQGHVSARIVASVSMIEKGLQSLYTNLENFDYENTLNLLSCMTLDVENCHATVHVKQANMLMAEYCRSFGLAMKEAVKRVTSWAAYYHTSRRSWYPKPEGSLQLSQVPIMKPLPSVTMSSADCNALRDRASSYGAAVRQRTVRQETTTAKHGTLPEFMYQRQCNISENPVSIAFDERVNRVEDANENNSEEDETDAEFDESSDEDVEDHGREESLLQGEIGSSATFLLGAKTRFGRVVRFNNRLLY</sequence>